<organism evidence="2 3">
    <name type="scientific">Fibrobacter succinogenes</name>
    <name type="common">Bacteroides succinogenes</name>
    <dbReference type="NCBI Taxonomy" id="833"/>
    <lineage>
        <taxon>Bacteria</taxon>
        <taxon>Pseudomonadati</taxon>
        <taxon>Fibrobacterota</taxon>
        <taxon>Fibrobacteria</taxon>
        <taxon>Fibrobacterales</taxon>
        <taxon>Fibrobacteraceae</taxon>
        <taxon>Fibrobacter</taxon>
    </lineage>
</organism>
<keyword evidence="1" id="KW-0732">Signal</keyword>
<protein>
    <submittedName>
        <fullName evidence="2">Broad specificity phosphatase PhoE</fullName>
    </submittedName>
</protein>
<evidence type="ECO:0000256" key="1">
    <source>
        <dbReference type="SAM" id="SignalP"/>
    </source>
</evidence>
<dbReference type="InterPro" id="IPR029033">
    <property type="entry name" value="His_PPase_superfam"/>
</dbReference>
<gene>
    <name evidence="2" type="ORF">SAMN05661053_1683</name>
</gene>
<evidence type="ECO:0000313" key="2">
    <source>
        <dbReference type="EMBL" id="SUQ24287.1"/>
    </source>
</evidence>
<dbReference type="PROSITE" id="PS51257">
    <property type="entry name" value="PROKAR_LIPOPROTEIN"/>
    <property type="match status" value="1"/>
</dbReference>
<reference evidence="2 3" key="1">
    <citation type="submission" date="2017-08" db="EMBL/GenBank/DDBJ databases">
        <authorList>
            <person name="de Groot N.N."/>
        </authorList>
    </citation>
    <scope>NUCLEOTIDE SEQUENCE [LARGE SCALE GENOMIC DNA]</scope>
    <source>
        <strain evidence="2 3">HM2</strain>
    </source>
</reference>
<dbReference type="EMBL" id="UHJL01000002">
    <property type="protein sequence ID" value="SUQ24287.1"/>
    <property type="molecule type" value="Genomic_DNA"/>
</dbReference>
<accession>A0A380S502</accession>
<dbReference type="Proteomes" id="UP000255423">
    <property type="component" value="Unassembled WGS sequence"/>
</dbReference>
<dbReference type="Gene3D" id="3.40.50.1240">
    <property type="entry name" value="Phosphoglycerate mutase-like"/>
    <property type="match status" value="1"/>
</dbReference>
<proteinExistence type="predicted"/>
<dbReference type="RefSeq" id="WP_109572821.1">
    <property type="nucleotide sequence ID" value="NZ_UHJL01000002.1"/>
</dbReference>
<feature type="chain" id="PRO_5016632077" evidence="1">
    <location>
        <begin position="22"/>
        <end position="695"/>
    </location>
</feature>
<name>A0A380S502_FIBSU</name>
<feature type="signal peptide" evidence="1">
    <location>
        <begin position="1"/>
        <end position="21"/>
    </location>
</feature>
<sequence length="695" mass="77068">MKKFGLTAIGFAAFWASLWMAGCGSDGNPATGNGDIDPNQPISLFDTLSVPSAANLPACDASREGRAFFVQNENLPRLCVKGSWRSAADSTDFSVTCSDGFLHAVDKISPTGTIVGSADTVFVEGFVSPMTGIAQKGPFVFGTSVTVTEASKEFNTETYQKAEGCILTNDGRYTFNEVHSNSNCVKIRATGFYRNEVTGRVSDNPITLAAKTCSPEHANVNILTHITIQRIEQLTMNHIDFAEAKAQAEREAFAAFGIDTVMLYSQPYFTDGRTDKPVAEDLDMFGNSEYSAALFAISAMIQGERSENDMMNLANNLAEDLKGDGVWNDQNWKIQIADWVVGLDTLWKYNDIRNNVSSWGMSIPNFERYMRAFIPIAYGFEPCTDANAGQVTYVNQGQSALFANDYEHADHSRVRFICDVSSKEWRIAQPIEKDTAGFGPGEYDKEVREGRVNHDNYYIFETATNAWRVATPQEADGFTDLVEVYANLKSDEKAVFIIRHSERTDDTGPNGHLTSNGKNYARNLGARLATIAKEDFYYGYSGYTRTQETCEEIAIGKGQTGYTLNILPYMDGAWYIKDEATANNYINAEGGWVVFSKYGFTGAYPDAFYDLETRSEELLKNNILASLPAMKRVNVMCTHDYLVVPLLAYTTNGHANVRYYEKWRWVNYLSGVAMIISADGSVRYIPVKGLESGTM</sequence>
<dbReference type="SUPFAM" id="SSF53254">
    <property type="entry name" value="Phosphoglycerate mutase-like"/>
    <property type="match status" value="1"/>
</dbReference>
<evidence type="ECO:0000313" key="3">
    <source>
        <dbReference type="Proteomes" id="UP000255423"/>
    </source>
</evidence>
<dbReference type="AlphaFoldDB" id="A0A380S502"/>